<keyword evidence="2" id="KW-1185">Reference proteome</keyword>
<evidence type="ECO:0000313" key="1">
    <source>
        <dbReference type="EMBL" id="KHG19736.1"/>
    </source>
</evidence>
<dbReference type="EMBL" id="KN413811">
    <property type="protein sequence ID" value="KHG19736.1"/>
    <property type="molecule type" value="Genomic_DNA"/>
</dbReference>
<organism evidence="1 2">
    <name type="scientific">Gossypium arboreum</name>
    <name type="common">Tree cotton</name>
    <name type="synonym">Gossypium nanking</name>
    <dbReference type="NCBI Taxonomy" id="29729"/>
    <lineage>
        <taxon>Eukaryota</taxon>
        <taxon>Viridiplantae</taxon>
        <taxon>Streptophyta</taxon>
        <taxon>Embryophyta</taxon>
        <taxon>Tracheophyta</taxon>
        <taxon>Spermatophyta</taxon>
        <taxon>Magnoliopsida</taxon>
        <taxon>eudicotyledons</taxon>
        <taxon>Gunneridae</taxon>
        <taxon>Pentapetalae</taxon>
        <taxon>rosids</taxon>
        <taxon>malvids</taxon>
        <taxon>Malvales</taxon>
        <taxon>Malvaceae</taxon>
        <taxon>Malvoideae</taxon>
        <taxon>Gossypium</taxon>
    </lineage>
</organism>
<reference evidence="2" key="1">
    <citation type="submission" date="2014-09" db="EMBL/GenBank/DDBJ databases">
        <authorList>
            <person name="Mudge J."/>
            <person name="Ramaraj T."/>
            <person name="Lindquist I.E."/>
            <person name="Bharti A.K."/>
            <person name="Sundararajan A."/>
            <person name="Cameron C.T."/>
            <person name="Woodward J.E."/>
            <person name="May G.D."/>
            <person name="Brubaker C."/>
            <person name="Broadhvest J."/>
            <person name="Wilkins T.A."/>
        </authorList>
    </citation>
    <scope>NUCLEOTIDE SEQUENCE</scope>
    <source>
        <strain evidence="2">cv. AKA8401</strain>
    </source>
</reference>
<proteinExistence type="predicted"/>
<dbReference type="AlphaFoldDB" id="A0A0B0P8N2"/>
<name>A0A0B0P8N2_GOSAR</name>
<dbReference type="Proteomes" id="UP000032142">
    <property type="component" value="Unassembled WGS sequence"/>
</dbReference>
<evidence type="ECO:0000313" key="2">
    <source>
        <dbReference type="Proteomes" id="UP000032142"/>
    </source>
</evidence>
<gene>
    <name evidence="1" type="ORF">F383_24731</name>
</gene>
<sequence length="33" mass="3872">MYQATIFKVLFAPTYTRCVNEFQANKPRGYNEA</sequence>
<accession>A0A0B0P8N2</accession>
<protein>
    <submittedName>
        <fullName evidence="1">Uncharacterized protein</fullName>
    </submittedName>
</protein>